<evidence type="ECO:0000256" key="4">
    <source>
        <dbReference type="ARBA" id="ARBA00022741"/>
    </source>
</evidence>
<evidence type="ECO:0000313" key="9">
    <source>
        <dbReference type="Proteomes" id="UP000199607"/>
    </source>
</evidence>
<feature type="binding site" evidence="7">
    <location>
        <position position="15"/>
    </location>
    <ligand>
        <name>ATP</name>
        <dbReference type="ChEBI" id="CHEBI:30616"/>
    </ligand>
</feature>
<feature type="binding site" evidence="7">
    <location>
        <position position="12"/>
    </location>
    <ligand>
        <name>ATP</name>
        <dbReference type="ChEBI" id="CHEBI:30616"/>
    </ligand>
</feature>
<evidence type="ECO:0000256" key="6">
    <source>
        <dbReference type="ARBA" id="ARBA00022840"/>
    </source>
</evidence>
<dbReference type="InterPro" id="IPR027417">
    <property type="entry name" value="P-loop_NTPase"/>
</dbReference>
<evidence type="ECO:0000313" key="8">
    <source>
        <dbReference type="EMBL" id="SFL12597.1"/>
    </source>
</evidence>
<gene>
    <name evidence="8" type="ORF">SAMN04487950_2609</name>
</gene>
<keyword evidence="1 7" id="KW-0690">Ribosome biogenesis</keyword>
<comment type="catalytic activity">
    <reaction evidence="7">
        <text>AMP + ATP = 2 ADP</text>
        <dbReference type="Rhea" id="RHEA:12973"/>
        <dbReference type="ChEBI" id="CHEBI:30616"/>
        <dbReference type="ChEBI" id="CHEBI:456215"/>
        <dbReference type="ChEBI" id="CHEBI:456216"/>
        <dbReference type="EC" id="2.7.4.3"/>
    </reaction>
</comment>
<protein>
    <recommendedName>
        <fullName evidence="7">Putative adenylate kinase</fullName>
        <shortName evidence="7">AK</shortName>
        <ecNumber evidence="7">2.7.4.3</ecNumber>
    </recommendedName>
    <alternativeName>
        <fullName evidence="7">ATP-AMP transphosphorylase</fullName>
    </alternativeName>
</protein>
<comment type="function">
    <text evidence="7">Broad-specificity nucleoside monophosphate (NMP) kinase that catalyzes the reversible transfer of the terminal phosphate group between nucleoside triphosphates and monophosphates. Has also ATPase activity. Involved in the late maturation steps of the 30S ribosomal particles, specifically 16S rRNA maturation. While NMP activity is not required for ribosome maturation, ATPase activity is. Associates transiently with small ribosomal subunit protein uS11. ATP hydrolysis breaks the interaction with uS11. May temporarily remove uS11 from the ribosome to enable a conformational change of the ribosomal RNA that is needed for the final maturation step of the small ribosomal subunit.</text>
</comment>
<feature type="binding site" evidence="7">
    <location>
        <position position="10"/>
    </location>
    <ligand>
        <name>ATP</name>
        <dbReference type="ChEBI" id="CHEBI:30616"/>
    </ligand>
</feature>
<dbReference type="InterPro" id="IPR020618">
    <property type="entry name" value="Adenyl_kinase_AK6"/>
</dbReference>
<dbReference type="AlphaFoldDB" id="A0A1I4F6X6"/>
<accession>A0A1I4F6X6</accession>
<comment type="subunit">
    <text evidence="7">Interacts with uS11. Not a structural component of 40S pre-ribosomes, but transiently interacts with them by binding to uS11.</text>
</comment>
<dbReference type="RefSeq" id="WP_089869857.1">
    <property type="nucleotide sequence ID" value="NZ_FOTC01000002.1"/>
</dbReference>
<dbReference type="STRING" id="553466.SAMN04487950_2609"/>
<dbReference type="GO" id="GO:0005524">
    <property type="term" value="F:ATP binding"/>
    <property type="evidence" value="ECO:0007669"/>
    <property type="project" value="UniProtKB-UniRule"/>
</dbReference>
<dbReference type="SUPFAM" id="SSF52540">
    <property type="entry name" value="P-loop containing nucleoside triphosphate hydrolases"/>
    <property type="match status" value="1"/>
</dbReference>
<dbReference type="PANTHER" id="PTHR12595:SF0">
    <property type="entry name" value="ADENYLATE KINASE ISOENZYME 6"/>
    <property type="match status" value="1"/>
</dbReference>
<dbReference type="GO" id="GO:0004017">
    <property type="term" value="F:AMP kinase activity"/>
    <property type="evidence" value="ECO:0007669"/>
    <property type="project" value="UniProtKB-UniRule"/>
</dbReference>
<dbReference type="EC" id="2.7.4.3" evidence="7"/>
<comment type="similarity">
    <text evidence="7">Belongs to the adenylate kinase family. AK6 subfamily.</text>
</comment>
<feature type="binding site" evidence="7">
    <location>
        <position position="14"/>
    </location>
    <ligand>
        <name>ATP</name>
        <dbReference type="ChEBI" id="CHEBI:30616"/>
    </ligand>
</feature>
<dbReference type="PANTHER" id="PTHR12595">
    <property type="entry name" value="POS9-ACTIVATING FACTOR FAP7-RELATED"/>
    <property type="match status" value="1"/>
</dbReference>
<evidence type="ECO:0000256" key="2">
    <source>
        <dbReference type="ARBA" id="ARBA00022552"/>
    </source>
</evidence>
<evidence type="ECO:0000256" key="5">
    <source>
        <dbReference type="ARBA" id="ARBA00022777"/>
    </source>
</evidence>
<feature type="region of interest" description="LID" evidence="7">
    <location>
        <begin position="111"/>
        <end position="121"/>
    </location>
</feature>
<dbReference type="GO" id="GO:0016887">
    <property type="term" value="F:ATP hydrolysis activity"/>
    <property type="evidence" value="ECO:0007669"/>
    <property type="project" value="InterPro"/>
</dbReference>
<dbReference type="EMBL" id="FOTC01000002">
    <property type="protein sequence ID" value="SFL12597.1"/>
    <property type="molecule type" value="Genomic_DNA"/>
</dbReference>
<reference evidence="9" key="1">
    <citation type="submission" date="2016-10" db="EMBL/GenBank/DDBJ databases">
        <authorList>
            <person name="Varghese N."/>
            <person name="Submissions S."/>
        </authorList>
    </citation>
    <scope>NUCLEOTIDE SEQUENCE [LARGE SCALE GENOMIC DNA]</scope>
    <source>
        <strain evidence="9">CGMCC 1.7738</strain>
    </source>
</reference>
<dbReference type="Gene3D" id="3.40.50.300">
    <property type="entry name" value="P-loop containing nucleotide triphosphate hydrolases"/>
    <property type="match status" value="1"/>
</dbReference>
<name>A0A1I4F6X6_9EURY</name>
<feature type="binding site" evidence="7">
    <location>
        <position position="112"/>
    </location>
    <ligand>
        <name>ATP</name>
        <dbReference type="ChEBI" id="CHEBI:30616"/>
    </ligand>
</feature>
<keyword evidence="6 7" id="KW-0067">ATP-binding</keyword>
<keyword evidence="3 7" id="KW-0808">Transferase</keyword>
<evidence type="ECO:0000256" key="7">
    <source>
        <dbReference type="HAMAP-Rule" id="MF_00039"/>
    </source>
</evidence>
<comment type="catalytic activity">
    <reaction evidence="7">
        <text>ATP + H2O = ADP + phosphate + H(+)</text>
        <dbReference type="Rhea" id="RHEA:13065"/>
        <dbReference type="ChEBI" id="CHEBI:15377"/>
        <dbReference type="ChEBI" id="CHEBI:15378"/>
        <dbReference type="ChEBI" id="CHEBI:30616"/>
        <dbReference type="ChEBI" id="CHEBI:43474"/>
        <dbReference type="ChEBI" id="CHEBI:456216"/>
    </reaction>
</comment>
<keyword evidence="5 7" id="KW-0418">Kinase</keyword>
<keyword evidence="9" id="KW-1185">Reference proteome</keyword>
<dbReference type="HAMAP" id="MF_00039">
    <property type="entry name" value="Adenylate_kinase_AK6"/>
    <property type="match status" value="1"/>
</dbReference>
<keyword evidence="2 7" id="KW-0698">rRNA processing</keyword>
<sequence>MRVVVTGTPGTGKTTAVKALSTQSRIVHLNDAIREHELWTERDADRDTLVTDLDGVREWLGEWDGSAEQSSAGDGAPRHQLVESHLAHHLEADRVIVLRCRPDVLEDRLLERGEPPKKAKENAESEALDVILSEAVDFHGEEHVYEIDTTDRSPDEVAADIRAVLDGEREPSAGAVNFIDYL</sequence>
<evidence type="ECO:0000256" key="3">
    <source>
        <dbReference type="ARBA" id="ARBA00022679"/>
    </source>
</evidence>
<comment type="caution">
    <text evidence="7">Lacks conserved residue(s) required for the propagation of feature annotation.</text>
</comment>
<proteinExistence type="inferred from homology"/>
<organism evidence="8 9">
    <name type="scientific">Halogranum rubrum</name>
    <dbReference type="NCBI Taxonomy" id="553466"/>
    <lineage>
        <taxon>Archaea</taxon>
        <taxon>Methanobacteriati</taxon>
        <taxon>Methanobacteriota</taxon>
        <taxon>Stenosarchaea group</taxon>
        <taxon>Halobacteria</taxon>
        <taxon>Halobacteriales</taxon>
        <taxon>Haloferacaceae</taxon>
    </lineage>
</organism>
<feature type="binding site" evidence="7">
    <location>
        <position position="13"/>
    </location>
    <ligand>
        <name>ATP</name>
        <dbReference type="ChEBI" id="CHEBI:30616"/>
    </ligand>
</feature>
<keyword evidence="4 7" id="KW-0547">Nucleotide-binding</keyword>
<dbReference type="Proteomes" id="UP000199607">
    <property type="component" value="Unassembled WGS sequence"/>
</dbReference>
<evidence type="ECO:0000256" key="1">
    <source>
        <dbReference type="ARBA" id="ARBA00022517"/>
    </source>
</evidence>
<dbReference type="GO" id="GO:0006364">
    <property type="term" value="P:rRNA processing"/>
    <property type="evidence" value="ECO:0007669"/>
    <property type="project" value="UniProtKB-KW"/>
</dbReference>
<dbReference type="Pfam" id="PF13238">
    <property type="entry name" value="AAA_18"/>
    <property type="match status" value="1"/>
</dbReference>
<dbReference type="GO" id="GO:0042274">
    <property type="term" value="P:ribosomal small subunit biogenesis"/>
    <property type="evidence" value="ECO:0007669"/>
    <property type="project" value="UniProtKB-UniRule"/>
</dbReference>